<dbReference type="AlphaFoldDB" id="A0A397U4S3"/>
<comment type="caution">
    <text evidence="2">The sequence shown here is derived from an EMBL/GenBank/DDBJ whole genome shotgun (WGS) entry which is preliminary data.</text>
</comment>
<proteinExistence type="predicted"/>
<dbReference type="EMBL" id="QKWP01002330">
    <property type="protein sequence ID" value="RIB03749.1"/>
    <property type="molecule type" value="Genomic_DNA"/>
</dbReference>
<feature type="region of interest" description="Disordered" evidence="1">
    <location>
        <begin position="279"/>
        <end position="314"/>
    </location>
</feature>
<name>A0A397U4S3_9GLOM</name>
<gene>
    <name evidence="2" type="ORF">C2G38_2224148</name>
</gene>
<feature type="compositionally biased region" description="Basic and acidic residues" evidence="1">
    <location>
        <begin position="302"/>
        <end position="314"/>
    </location>
</feature>
<sequence>MPCCIDTIVKIIQVCQTDKDELNLTVVWALSTYPVESEDHEMEVSLFVPVNEVERDPNAQSVFVKGEYYSICGKVVPSTYNGKFRLKMTAISSTHLTIRRDPGSNRCPLKASLVGIVQDIPKEVDSESAMFMLTVNDYAAKNYCFTVRIVFLCHNSRFKYLMNSACPNESVLFIVGHLEVIKYVYAANTSLLRSVRSRLLVAHENVIEKSCQPSSVKSDQSLADSVASCSYSRHTRVDDVEDEDDYDIDCGQTVKDCNECSDISVDSEGIFMNESKKASCSYGKGNKGKEKMTEPVVHNTRSRGEFSKVVNKEK</sequence>
<organism evidence="2 3">
    <name type="scientific">Gigaspora rosea</name>
    <dbReference type="NCBI Taxonomy" id="44941"/>
    <lineage>
        <taxon>Eukaryota</taxon>
        <taxon>Fungi</taxon>
        <taxon>Fungi incertae sedis</taxon>
        <taxon>Mucoromycota</taxon>
        <taxon>Glomeromycotina</taxon>
        <taxon>Glomeromycetes</taxon>
        <taxon>Diversisporales</taxon>
        <taxon>Gigasporaceae</taxon>
        <taxon>Gigaspora</taxon>
    </lineage>
</organism>
<evidence type="ECO:0000313" key="2">
    <source>
        <dbReference type="EMBL" id="RIB03749.1"/>
    </source>
</evidence>
<protein>
    <submittedName>
        <fullName evidence="2">Uncharacterized protein</fullName>
    </submittedName>
</protein>
<reference evidence="2 3" key="1">
    <citation type="submission" date="2018-06" db="EMBL/GenBank/DDBJ databases">
        <title>Comparative genomics reveals the genomic features of Rhizophagus irregularis, R. cerebriforme, R. diaphanum and Gigaspora rosea, and their symbiotic lifestyle signature.</title>
        <authorList>
            <person name="Morin E."/>
            <person name="San Clemente H."/>
            <person name="Chen E.C.H."/>
            <person name="De La Providencia I."/>
            <person name="Hainaut M."/>
            <person name="Kuo A."/>
            <person name="Kohler A."/>
            <person name="Murat C."/>
            <person name="Tang N."/>
            <person name="Roy S."/>
            <person name="Loubradou J."/>
            <person name="Henrissat B."/>
            <person name="Grigoriev I.V."/>
            <person name="Corradi N."/>
            <person name="Roux C."/>
            <person name="Martin F.M."/>
        </authorList>
    </citation>
    <scope>NUCLEOTIDE SEQUENCE [LARGE SCALE GENOMIC DNA]</scope>
    <source>
        <strain evidence="2 3">DAOM 194757</strain>
    </source>
</reference>
<evidence type="ECO:0000313" key="3">
    <source>
        <dbReference type="Proteomes" id="UP000266673"/>
    </source>
</evidence>
<accession>A0A397U4S3</accession>
<keyword evidence="3" id="KW-1185">Reference proteome</keyword>
<evidence type="ECO:0000256" key="1">
    <source>
        <dbReference type="SAM" id="MobiDB-lite"/>
    </source>
</evidence>
<dbReference type="Proteomes" id="UP000266673">
    <property type="component" value="Unassembled WGS sequence"/>
</dbReference>
<dbReference type="OrthoDB" id="2397048at2759"/>